<gene>
    <name evidence="2" type="ORF">LFUMFP_130129</name>
</gene>
<evidence type="ECO:0000313" key="2">
    <source>
        <dbReference type="EMBL" id="SPC37040.1"/>
    </source>
</evidence>
<dbReference type="Pfam" id="PF08951">
    <property type="entry name" value="EntA_Immun"/>
    <property type="match status" value="1"/>
</dbReference>
<dbReference type="AlphaFoldDB" id="A0A2N9DTV5"/>
<dbReference type="InterPro" id="IPR015046">
    <property type="entry name" value="LciA_Immunity-like"/>
</dbReference>
<dbReference type="Proteomes" id="UP000238739">
    <property type="component" value="Unassembled WGS sequence"/>
</dbReference>
<keyword evidence="3" id="KW-1185">Reference proteome</keyword>
<organism evidence="2 3">
    <name type="scientific">Latilactobacillus fuchuensis</name>
    <dbReference type="NCBI Taxonomy" id="164393"/>
    <lineage>
        <taxon>Bacteria</taxon>
        <taxon>Bacillati</taxon>
        <taxon>Bacillota</taxon>
        <taxon>Bacilli</taxon>
        <taxon>Lactobacillales</taxon>
        <taxon>Lactobacillaceae</taxon>
        <taxon>Latilactobacillus</taxon>
    </lineage>
</organism>
<evidence type="ECO:0000256" key="1">
    <source>
        <dbReference type="ARBA" id="ARBA00023025"/>
    </source>
</evidence>
<dbReference type="EMBL" id="OGVC01000005">
    <property type="protein sequence ID" value="SPC37040.1"/>
    <property type="molecule type" value="Genomic_DNA"/>
</dbReference>
<evidence type="ECO:0000313" key="3">
    <source>
        <dbReference type="Proteomes" id="UP000238739"/>
    </source>
</evidence>
<dbReference type="SUPFAM" id="SSF109797">
    <property type="entry name" value="Bacteriocin immunity protein-like"/>
    <property type="match status" value="1"/>
</dbReference>
<accession>A0A2N9DTV5</accession>
<dbReference type="InterPro" id="IPR023130">
    <property type="entry name" value="Ta0600-like_sf"/>
</dbReference>
<dbReference type="RefSeq" id="WP_199190551.1">
    <property type="nucleotide sequence ID" value="NZ_CBCPIL010000015.1"/>
</dbReference>
<dbReference type="GO" id="GO:0030153">
    <property type="term" value="P:bacteriocin immunity"/>
    <property type="evidence" value="ECO:0007669"/>
    <property type="project" value="UniProtKB-KW"/>
</dbReference>
<name>A0A2N9DTV5_9LACO</name>
<reference evidence="2" key="1">
    <citation type="submission" date="2018-01" db="EMBL/GenBank/DDBJ databases">
        <authorList>
            <person name="Chaillou S."/>
        </authorList>
    </citation>
    <scope>NUCLEOTIDE SEQUENCE [LARGE SCALE GENOMIC DNA]</scope>
    <source>
        <strain evidence="2">MFPC41A2801</strain>
    </source>
</reference>
<proteinExistence type="predicted"/>
<dbReference type="Gene3D" id="1.20.1440.50">
    <property type="entry name" value="Ta0600-like"/>
    <property type="match status" value="1"/>
</dbReference>
<protein>
    <submittedName>
        <fullName evidence="2">Leucocin-A immunity protein</fullName>
    </submittedName>
</protein>
<comment type="caution">
    <text evidence="2">The sequence shown here is derived from an EMBL/GenBank/DDBJ whole genome shotgun (WGS) entry which is preliminary data.</text>
</comment>
<keyword evidence="1" id="KW-0079">Bacteriocin immunity</keyword>
<sequence>MFLNQSENKVVYDSIKSDIHELYSLLNNRNDQSPELLDILDVLGQVYKNIDDSKHPEALVNRLVNFIRSTAIRGRLNFPKNQETLIINLSALGQKAGLNGNELGNTSDKSQFYNWNEQIPKH</sequence>